<sequence length="135" mass="14690">MSRTVKTTCSERTPLLPTILHHSPPPTAQSAIKRSAEAILLILSTSITLLQALVLYAFDYAASPPAFLCQLHLEPLASSLPLAILVALPIPVILVVEIPRFTREEEVRFARTLVLFCYAVGSSWRALLLSGDIGV</sequence>
<dbReference type="EMBL" id="MU004470">
    <property type="protein sequence ID" value="KAF2650013.1"/>
    <property type="molecule type" value="Genomic_DNA"/>
</dbReference>
<feature type="transmembrane region" description="Helical" evidence="1">
    <location>
        <begin position="38"/>
        <end position="58"/>
    </location>
</feature>
<evidence type="ECO:0000256" key="1">
    <source>
        <dbReference type="SAM" id="Phobius"/>
    </source>
</evidence>
<feature type="transmembrane region" description="Helical" evidence="1">
    <location>
        <begin position="108"/>
        <end position="127"/>
    </location>
</feature>
<keyword evidence="1" id="KW-0812">Transmembrane</keyword>
<protein>
    <submittedName>
        <fullName evidence="2">Uncharacterized protein</fullName>
    </submittedName>
</protein>
<keyword evidence="1" id="KW-1133">Transmembrane helix</keyword>
<name>A0A6A6STT0_9PLEO</name>
<feature type="transmembrane region" description="Helical" evidence="1">
    <location>
        <begin position="78"/>
        <end position="96"/>
    </location>
</feature>
<gene>
    <name evidence="2" type="ORF">K491DRAFT_721143</name>
</gene>
<dbReference type="AlphaFoldDB" id="A0A6A6STT0"/>
<keyword evidence="1" id="KW-0472">Membrane</keyword>
<evidence type="ECO:0000313" key="2">
    <source>
        <dbReference type="EMBL" id="KAF2650013.1"/>
    </source>
</evidence>
<keyword evidence="3" id="KW-1185">Reference proteome</keyword>
<evidence type="ECO:0000313" key="3">
    <source>
        <dbReference type="Proteomes" id="UP000799324"/>
    </source>
</evidence>
<accession>A0A6A6STT0</accession>
<reference evidence="2" key="1">
    <citation type="journal article" date="2020" name="Stud. Mycol.">
        <title>101 Dothideomycetes genomes: a test case for predicting lifestyles and emergence of pathogens.</title>
        <authorList>
            <person name="Haridas S."/>
            <person name="Albert R."/>
            <person name="Binder M."/>
            <person name="Bloem J."/>
            <person name="Labutti K."/>
            <person name="Salamov A."/>
            <person name="Andreopoulos B."/>
            <person name="Baker S."/>
            <person name="Barry K."/>
            <person name="Bills G."/>
            <person name="Bluhm B."/>
            <person name="Cannon C."/>
            <person name="Castanera R."/>
            <person name="Culley D."/>
            <person name="Daum C."/>
            <person name="Ezra D."/>
            <person name="Gonzalez J."/>
            <person name="Henrissat B."/>
            <person name="Kuo A."/>
            <person name="Liang C."/>
            <person name="Lipzen A."/>
            <person name="Lutzoni F."/>
            <person name="Magnuson J."/>
            <person name="Mondo S."/>
            <person name="Nolan M."/>
            <person name="Ohm R."/>
            <person name="Pangilinan J."/>
            <person name="Park H.-J."/>
            <person name="Ramirez L."/>
            <person name="Alfaro M."/>
            <person name="Sun H."/>
            <person name="Tritt A."/>
            <person name="Yoshinaga Y."/>
            <person name="Zwiers L.-H."/>
            <person name="Turgeon B."/>
            <person name="Goodwin S."/>
            <person name="Spatafora J."/>
            <person name="Crous P."/>
            <person name="Grigoriev I."/>
        </authorList>
    </citation>
    <scope>NUCLEOTIDE SEQUENCE</scope>
    <source>
        <strain evidence="2">CBS 122681</strain>
    </source>
</reference>
<dbReference type="Proteomes" id="UP000799324">
    <property type="component" value="Unassembled WGS sequence"/>
</dbReference>
<organism evidence="2 3">
    <name type="scientific">Lophiostoma macrostomum CBS 122681</name>
    <dbReference type="NCBI Taxonomy" id="1314788"/>
    <lineage>
        <taxon>Eukaryota</taxon>
        <taxon>Fungi</taxon>
        <taxon>Dikarya</taxon>
        <taxon>Ascomycota</taxon>
        <taxon>Pezizomycotina</taxon>
        <taxon>Dothideomycetes</taxon>
        <taxon>Pleosporomycetidae</taxon>
        <taxon>Pleosporales</taxon>
        <taxon>Lophiostomataceae</taxon>
        <taxon>Lophiostoma</taxon>
    </lineage>
</organism>
<proteinExistence type="predicted"/>